<gene>
    <name evidence="6" type="ORF">SD10_05100</name>
</gene>
<feature type="domain" description="NAD-dependent epimerase/dehydratase" evidence="5">
    <location>
        <begin position="4"/>
        <end position="247"/>
    </location>
</feature>
<dbReference type="EMBL" id="CP010429">
    <property type="protein sequence ID" value="AKD54380.1"/>
    <property type="molecule type" value="Genomic_DNA"/>
</dbReference>
<dbReference type="AlphaFoldDB" id="A0A0E3ZSH8"/>
<dbReference type="OrthoDB" id="9811743at2"/>
<evidence type="ECO:0000256" key="3">
    <source>
        <dbReference type="ARBA" id="ARBA00023027"/>
    </source>
</evidence>
<dbReference type="KEGG" id="srd:SD10_05100"/>
<dbReference type="PANTHER" id="PTHR43078:SF6">
    <property type="entry name" value="UDP-GLUCURONIC ACID DECARBOXYLASE 1"/>
    <property type="match status" value="1"/>
</dbReference>
<dbReference type="PANTHER" id="PTHR43078">
    <property type="entry name" value="UDP-GLUCURONIC ACID DECARBOXYLASE-RELATED"/>
    <property type="match status" value="1"/>
</dbReference>
<evidence type="ECO:0000313" key="6">
    <source>
        <dbReference type="EMBL" id="AKD54380.1"/>
    </source>
</evidence>
<evidence type="ECO:0000256" key="2">
    <source>
        <dbReference type="ARBA" id="ARBA00022793"/>
    </source>
</evidence>
<accession>A0A0E3ZSH8</accession>
<dbReference type="HOGENOM" id="CLU_007383_1_7_10"/>
<dbReference type="Gene3D" id="3.90.25.10">
    <property type="entry name" value="UDP-galactose 4-epimerase, domain 1"/>
    <property type="match status" value="1"/>
</dbReference>
<dbReference type="RefSeq" id="WP_046375976.1">
    <property type="nucleotide sequence ID" value="NZ_CP010429.1"/>
</dbReference>
<dbReference type="InterPro" id="IPR044516">
    <property type="entry name" value="UXS-like"/>
</dbReference>
<reference evidence="6 7" key="1">
    <citation type="journal article" date="2014" name="Curr. Microbiol.">
        <title>Spirosoma radiotolerans sp. nov., a gamma-radiation-resistant bacterium isolated from gamma ray-irradiated soil.</title>
        <authorList>
            <person name="Lee J.J."/>
            <person name="Srinivasan S."/>
            <person name="Lim S."/>
            <person name="Joe M."/>
            <person name="Im S."/>
            <person name="Bae S.I."/>
            <person name="Park K.R."/>
            <person name="Han J.H."/>
            <person name="Park S.H."/>
            <person name="Joo B.M."/>
            <person name="Park S.J."/>
            <person name="Kim M.K."/>
        </authorList>
    </citation>
    <scope>NUCLEOTIDE SEQUENCE [LARGE SCALE GENOMIC DNA]</scope>
    <source>
        <strain evidence="6 7">DG5A</strain>
    </source>
</reference>
<dbReference type="STRING" id="1379870.SD10_05100"/>
<dbReference type="GO" id="GO:0005737">
    <property type="term" value="C:cytoplasm"/>
    <property type="evidence" value="ECO:0007669"/>
    <property type="project" value="TreeGrafter"/>
</dbReference>
<keyword evidence="4" id="KW-0456">Lyase</keyword>
<dbReference type="PATRIC" id="fig|1379870.5.peg.1109"/>
<dbReference type="SUPFAM" id="SSF51735">
    <property type="entry name" value="NAD(P)-binding Rossmann-fold domains"/>
    <property type="match status" value="1"/>
</dbReference>
<keyword evidence="3" id="KW-0520">NAD</keyword>
<dbReference type="Proteomes" id="UP000033054">
    <property type="component" value="Chromosome"/>
</dbReference>
<evidence type="ECO:0000313" key="7">
    <source>
        <dbReference type="Proteomes" id="UP000033054"/>
    </source>
</evidence>
<evidence type="ECO:0000256" key="4">
    <source>
        <dbReference type="ARBA" id="ARBA00023239"/>
    </source>
</evidence>
<dbReference type="InterPro" id="IPR001509">
    <property type="entry name" value="Epimerase_deHydtase"/>
</dbReference>
<dbReference type="GO" id="GO:0070403">
    <property type="term" value="F:NAD+ binding"/>
    <property type="evidence" value="ECO:0007669"/>
    <property type="project" value="InterPro"/>
</dbReference>
<dbReference type="InterPro" id="IPR036291">
    <property type="entry name" value="NAD(P)-bd_dom_sf"/>
</dbReference>
<name>A0A0E3ZSH8_9BACT</name>
<proteinExistence type="predicted"/>
<evidence type="ECO:0000256" key="1">
    <source>
        <dbReference type="ARBA" id="ARBA00001911"/>
    </source>
</evidence>
<dbReference type="GO" id="GO:0048040">
    <property type="term" value="F:UDP-glucuronate decarboxylase activity"/>
    <property type="evidence" value="ECO:0007669"/>
    <property type="project" value="TreeGrafter"/>
</dbReference>
<dbReference type="Pfam" id="PF01370">
    <property type="entry name" value="Epimerase"/>
    <property type="match status" value="1"/>
</dbReference>
<keyword evidence="7" id="KW-1185">Reference proteome</keyword>
<keyword evidence="2" id="KW-0210">Decarboxylase</keyword>
<protein>
    <submittedName>
        <fullName evidence="6">NAD-dependent dehydratase</fullName>
    </submittedName>
</protein>
<dbReference type="Gene3D" id="3.40.50.720">
    <property type="entry name" value="NAD(P)-binding Rossmann-like Domain"/>
    <property type="match status" value="1"/>
</dbReference>
<dbReference type="GO" id="GO:0042732">
    <property type="term" value="P:D-xylose metabolic process"/>
    <property type="evidence" value="ECO:0007669"/>
    <property type="project" value="InterPro"/>
</dbReference>
<sequence>MKKALVCGAGGFIGGHLVNRLKSEGYWVRGVDVKENEYGNTNADEFVIGDLRNPEVADEVITSDLDEIYQLAADMGGAGFVFTGTNDAAIMHNSVLCNLNVLEAAKNKGVKRIFYSSSACMYPEHNQMDPNNPKCSEESAYPANPDSEYGWEKLFSERLFLAYQKNHGIEARIARFHNIFGPMGTWDGGREKAPAAVCRKVAMAEDGGSIEIWGDGKQTRSFLIVDECVEGIRRLMSSDFSGPVNIGSEEMISLNDFAKMVIDISGKNLSINNIPGPLGVRGRNSDNHLITEKLGWAPSTPLRKGVEKTYDWISEQIQKKELEPVEA</sequence>
<comment type="cofactor">
    <cofactor evidence="1">
        <name>NAD(+)</name>
        <dbReference type="ChEBI" id="CHEBI:57540"/>
    </cofactor>
</comment>
<evidence type="ECO:0000259" key="5">
    <source>
        <dbReference type="Pfam" id="PF01370"/>
    </source>
</evidence>
<organism evidence="6 7">
    <name type="scientific">Spirosoma radiotolerans</name>
    <dbReference type="NCBI Taxonomy" id="1379870"/>
    <lineage>
        <taxon>Bacteria</taxon>
        <taxon>Pseudomonadati</taxon>
        <taxon>Bacteroidota</taxon>
        <taxon>Cytophagia</taxon>
        <taxon>Cytophagales</taxon>
        <taxon>Cytophagaceae</taxon>
        <taxon>Spirosoma</taxon>
    </lineage>
</organism>